<evidence type="ECO:0000313" key="1">
    <source>
        <dbReference type="EMBL" id="PJE64057.1"/>
    </source>
</evidence>
<sequence length="77" mass="9025">MPKYVLRDFQEYARGKLPSNTRELKLEHLYFLEKINHMAVLTFDNCSSSDLPDIDKTTPLSEEEWAALCMELESIMQ</sequence>
<gene>
    <name evidence="1" type="ORF">COU90_04270</name>
</gene>
<dbReference type="Proteomes" id="UP000229098">
    <property type="component" value="Unassembled WGS sequence"/>
</dbReference>
<proteinExistence type="predicted"/>
<protein>
    <submittedName>
        <fullName evidence="1">Uncharacterized protein</fullName>
    </submittedName>
</protein>
<comment type="caution">
    <text evidence="1">The sequence shown here is derived from an EMBL/GenBank/DDBJ whole genome shotgun (WGS) entry which is preliminary data.</text>
</comment>
<accession>A0A2M8KVV8</accession>
<dbReference type="EMBL" id="PFEF01000010">
    <property type="protein sequence ID" value="PJE64057.1"/>
    <property type="molecule type" value="Genomic_DNA"/>
</dbReference>
<organism evidence="1 2">
    <name type="scientific">Candidatus Ryanbacteria bacterium CG10_big_fil_rev_8_21_14_0_10_43_42</name>
    <dbReference type="NCBI Taxonomy" id="1974864"/>
    <lineage>
        <taxon>Bacteria</taxon>
        <taxon>Candidatus Ryaniibacteriota</taxon>
    </lineage>
</organism>
<reference evidence="2" key="1">
    <citation type="submission" date="2017-09" db="EMBL/GenBank/DDBJ databases">
        <title>Depth-based differentiation of microbial function through sediment-hosted aquifers and enrichment of novel symbionts in the deep terrestrial subsurface.</title>
        <authorList>
            <person name="Probst A.J."/>
            <person name="Ladd B."/>
            <person name="Jarett J.K."/>
            <person name="Geller-Mcgrath D.E."/>
            <person name="Sieber C.M.K."/>
            <person name="Emerson J.B."/>
            <person name="Anantharaman K."/>
            <person name="Thomas B.C."/>
            <person name="Malmstrom R."/>
            <person name="Stieglmeier M."/>
            <person name="Klingl A."/>
            <person name="Woyke T."/>
            <person name="Ryan C.M."/>
            <person name="Banfield J.F."/>
        </authorList>
    </citation>
    <scope>NUCLEOTIDE SEQUENCE [LARGE SCALE GENOMIC DNA]</scope>
</reference>
<dbReference type="AlphaFoldDB" id="A0A2M8KVV8"/>
<name>A0A2M8KVV8_9BACT</name>
<evidence type="ECO:0000313" key="2">
    <source>
        <dbReference type="Proteomes" id="UP000229098"/>
    </source>
</evidence>